<organism evidence="4 5">
    <name type="scientific">Microthlaspi erraticum</name>
    <dbReference type="NCBI Taxonomy" id="1685480"/>
    <lineage>
        <taxon>Eukaryota</taxon>
        <taxon>Viridiplantae</taxon>
        <taxon>Streptophyta</taxon>
        <taxon>Embryophyta</taxon>
        <taxon>Tracheophyta</taxon>
        <taxon>Spermatophyta</taxon>
        <taxon>Magnoliopsida</taxon>
        <taxon>eudicotyledons</taxon>
        <taxon>Gunneridae</taxon>
        <taxon>Pentapetalae</taxon>
        <taxon>rosids</taxon>
        <taxon>malvids</taxon>
        <taxon>Brassicales</taxon>
        <taxon>Brassicaceae</taxon>
        <taxon>Coluteocarpeae</taxon>
        <taxon>Microthlaspi</taxon>
    </lineage>
</organism>
<keyword evidence="2" id="KW-0456">Lyase</keyword>
<dbReference type="PANTHER" id="PTHR30502:SF7">
    <property type="entry name" value="ALDOLASE LIKE"/>
    <property type="match status" value="1"/>
</dbReference>
<gene>
    <name evidence="4" type="ORF">MERR_LOCUS24611</name>
</gene>
<evidence type="ECO:0000313" key="4">
    <source>
        <dbReference type="EMBL" id="CAA7037376.1"/>
    </source>
</evidence>
<sequence length="332" mass="35861">MVSLALRSVSTSASSSAFSSVLKPKMNPKSITLSHPSNFGGLKLTFPSMRSFPCYSLPKIRQTICNSSTKPSLKTRLSRGEKLKGMFLFTASPTMAEIAALAGYDFIIVDLEHGPADFSAALGCIRAAETSGCTTVIRVPEISPTYAKKALDLGPEGIMFPKVETTKDAVQAVSYCHYPPYGVRGCAYSLVRDSDFGFDNTYLRNYREDRLVMCQVETAKGVRNIQDIMGVDGVDCITTGPRDLSASLGLLHDPGNPKVKEVMSRLETAVLESDPEEGGAFLAGLATPQDRAVDLKKRGYHMVISGSDIALFSKAAIQDIKTFDGFVMINAN</sequence>
<dbReference type="OrthoDB" id="1621678at2759"/>
<protein>
    <recommendedName>
        <fullName evidence="3">HpcH/HpaI aldolase/citrate lyase domain-containing protein</fullName>
    </recommendedName>
</protein>
<evidence type="ECO:0000259" key="3">
    <source>
        <dbReference type="Pfam" id="PF03328"/>
    </source>
</evidence>
<dbReference type="GO" id="GO:0046872">
    <property type="term" value="F:metal ion binding"/>
    <property type="evidence" value="ECO:0007669"/>
    <property type="project" value="UniProtKB-KW"/>
</dbReference>
<feature type="domain" description="HpcH/HpaI aldolase/citrate lyase" evidence="3">
    <location>
        <begin position="85"/>
        <end position="314"/>
    </location>
</feature>
<dbReference type="InterPro" id="IPR050251">
    <property type="entry name" value="HpcH-HpaI_aldolase"/>
</dbReference>
<dbReference type="InterPro" id="IPR040442">
    <property type="entry name" value="Pyrv_kinase-like_dom_sf"/>
</dbReference>
<reference evidence="4" key="1">
    <citation type="submission" date="2020-01" db="EMBL/GenBank/DDBJ databases">
        <authorList>
            <person name="Mishra B."/>
        </authorList>
    </citation>
    <scope>NUCLEOTIDE SEQUENCE [LARGE SCALE GENOMIC DNA]</scope>
</reference>
<dbReference type="SUPFAM" id="SSF51621">
    <property type="entry name" value="Phosphoenolpyruvate/pyruvate domain"/>
    <property type="match status" value="1"/>
</dbReference>
<dbReference type="GO" id="GO:0005737">
    <property type="term" value="C:cytoplasm"/>
    <property type="evidence" value="ECO:0007669"/>
    <property type="project" value="TreeGrafter"/>
</dbReference>
<evidence type="ECO:0000313" key="5">
    <source>
        <dbReference type="Proteomes" id="UP000467841"/>
    </source>
</evidence>
<dbReference type="Proteomes" id="UP000467841">
    <property type="component" value="Unassembled WGS sequence"/>
</dbReference>
<dbReference type="InterPro" id="IPR005000">
    <property type="entry name" value="Aldolase/citrate-lyase_domain"/>
</dbReference>
<dbReference type="InterPro" id="IPR015813">
    <property type="entry name" value="Pyrv/PenolPyrv_kinase-like_dom"/>
</dbReference>
<dbReference type="Gene3D" id="3.20.20.60">
    <property type="entry name" value="Phosphoenolpyruvate-binding domains"/>
    <property type="match status" value="1"/>
</dbReference>
<accession>A0A6D2JJE1</accession>
<keyword evidence="1" id="KW-0479">Metal-binding</keyword>
<keyword evidence="5" id="KW-1185">Reference proteome</keyword>
<comment type="caution">
    <text evidence="4">The sequence shown here is derived from an EMBL/GenBank/DDBJ whole genome shotgun (WGS) entry which is preliminary data.</text>
</comment>
<name>A0A6D2JJE1_9BRAS</name>
<evidence type="ECO:0000256" key="2">
    <source>
        <dbReference type="ARBA" id="ARBA00023239"/>
    </source>
</evidence>
<dbReference type="EMBL" id="CACVBM020001174">
    <property type="protein sequence ID" value="CAA7037376.1"/>
    <property type="molecule type" value="Genomic_DNA"/>
</dbReference>
<evidence type="ECO:0000256" key="1">
    <source>
        <dbReference type="ARBA" id="ARBA00022723"/>
    </source>
</evidence>
<dbReference type="PANTHER" id="PTHR30502">
    <property type="entry name" value="2-KETO-3-DEOXY-L-RHAMNONATE ALDOLASE"/>
    <property type="match status" value="1"/>
</dbReference>
<dbReference type="GO" id="GO:0016832">
    <property type="term" value="F:aldehyde-lyase activity"/>
    <property type="evidence" value="ECO:0007669"/>
    <property type="project" value="TreeGrafter"/>
</dbReference>
<dbReference type="Pfam" id="PF03328">
    <property type="entry name" value="HpcH_HpaI"/>
    <property type="match status" value="1"/>
</dbReference>
<dbReference type="AlphaFoldDB" id="A0A6D2JJE1"/>
<proteinExistence type="predicted"/>